<dbReference type="AlphaFoldDB" id="A0A6A5VM16"/>
<reference evidence="2" key="1">
    <citation type="journal article" date="2020" name="Stud. Mycol.">
        <title>101 Dothideomycetes genomes: a test case for predicting lifestyles and emergence of pathogens.</title>
        <authorList>
            <person name="Haridas S."/>
            <person name="Albert R."/>
            <person name="Binder M."/>
            <person name="Bloem J."/>
            <person name="Labutti K."/>
            <person name="Salamov A."/>
            <person name="Andreopoulos B."/>
            <person name="Baker S."/>
            <person name="Barry K."/>
            <person name="Bills G."/>
            <person name="Bluhm B."/>
            <person name="Cannon C."/>
            <person name="Castanera R."/>
            <person name="Culley D."/>
            <person name="Daum C."/>
            <person name="Ezra D."/>
            <person name="Gonzalez J."/>
            <person name="Henrissat B."/>
            <person name="Kuo A."/>
            <person name="Liang C."/>
            <person name="Lipzen A."/>
            <person name="Lutzoni F."/>
            <person name="Magnuson J."/>
            <person name="Mondo S."/>
            <person name="Nolan M."/>
            <person name="Ohm R."/>
            <person name="Pangilinan J."/>
            <person name="Park H.-J."/>
            <person name="Ramirez L."/>
            <person name="Alfaro M."/>
            <person name="Sun H."/>
            <person name="Tritt A."/>
            <person name="Yoshinaga Y."/>
            <person name="Zwiers L.-H."/>
            <person name="Turgeon B."/>
            <person name="Goodwin S."/>
            <person name="Spatafora J."/>
            <person name="Crous P."/>
            <person name="Grigoriev I."/>
        </authorList>
    </citation>
    <scope>NUCLEOTIDE SEQUENCE</scope>
    <source>
        <strain evidence="2">CBS 107.79</strain>
    </source>
</reference>
<evidence type="ECO:0000313" key="2">
    <source>
        <dbReference type="EMBL" id="KAF1976752.1"/>
    </source>
</evidence>
<dbReference type="EMBL" id="ML976665">
    <property type="protein sequence ID" value="KAF1976752.1"/>
    <property type="molecule type" value="Genomic_DNA"/>
</dbReference>
<keyword evidence="1" id="KW-0732">Signal</keyword>
<accession>A0A6A5VM16</accession>
<proteinExistence type="predicted"/>
<feature type="chain" id="PRO_5025389608" evidence="1">
    <location>
        <begin position="22"/>
        <end position="115"/>
    </location>
</feature>
<gene>
    <name evidence="2" type="ORF">BU23DRAFT_454666</name>
</gene>
<sequence>MFSYLFRSLALCATLTALTDAYTITFYRGLNCRGEVLSSLDVGVGSPSSREFLAASISLKRDEGGKDSNTAIVFFNGDDCYPSDIMKDGDGYSEEGCFTANYGSYEVWDLGSWDH</sequence>
<evidence type="ECO:0000313" key="3">
    <source>
        <dbReference type="Proteomes" id="UP000800036"/>
    </source>
</evidence>
<name>A0A6A5VM16_9PLEO</name>
<keyword evidence="3" id="KW-1185">Reference proteome</keyword>
<dbReference type="Proteomes" id="UP000800036">
    <property type="component" value="Unassembled WGS sequence"/>
</dbReference>
<dbReference type="OrthoDB" id="2129288at2759"/>
<evidence type="ECO:0000256" key="1">
    <source>
        <dbReference type="SAM" id="SignalP"/>
    </source>
</evidence>
<protein>
    <submittedName>
        <fullName evidence="2">Uncharacterized protein</fullName>
    </submittedName>
</protein>
<organism evidence="2 3">
    <name type="scientific">Bimuria novae-zelandiae CBS 107.79</name>
    <dbReference type="NCBI Taxonomy" id="1447943"/>
    <lineage>
        <taxon>Eukaryota</taxon>
        <taxon>Fungi</taxon>
        <taxon>Dikarya</taxon>
        <taxon>Ascomycota</taxon>
        <taxon>Pezizomycotina</taxon>
        <taxon>Dothideomycetes</taxon>
        <taxon>Pleosporomycetidae</taxon>
        <taxon>Pleosporales</taxon>
        <taxon>Massarineae</taxon>
        <taxon>Didymosphaeriaceae</taxon>
        <taxon>Bimuria</taxon>
    </lineage>
</organism>
<feature type="signal peptide" evidence="1">
    <location>
        <begin position="1"/>
        <end position="21"/>
    </location>
</feature>